<reference evidence="2 3" key="1">
    <citation type="submission" date="2013-09" db="EMBL/GenBank/DDBJ databases">
        <authorList>
            <person name="Zeng Z."/>
            <person name="Chen C."/>
        </authorList>
    </citation>
    <scope>NUCLEOTIDE SEQUENCE [LARGE SCALE GENOMIC DNA]</scope>
    <source>
        <strain evidence="2 3">WB 3.3-2</strain>
    </source>
</reference>
<dbReference type="Proteomes" id="UP000030152">
    <property type="component" value="Unassembled WGS sequence"/>
</dbReference>
<dbReference type="GO" id="GO:0004519">
    <property type="term" value="F:endonuclease activity"/>
    <property type="evidence" value="ECO:0007669"/>
    <property type="project" value="UniProtKB-KW"/>
</dbReference>
<feature type="domain" description="HNH nuclease" evidence="1">
    <location>
        <begin position="253"/>
        <end position="304"/>
    </location>
</feature>
<comment type="caution">
    <text evidence="2">The sequence shown here is derived from an EMBL/GenBank/DDBJ whole genome shotgun (WGS) entry which is preliminary data.</text>
</comment>
<sequence>MAEQNYEDYWRLTNAFTDYNGASFLSTLRICISFIDEYAHEDYTNEKYNRLQNLLQVELQIGLISVRKAINQLVKLGFINSYLISYNLDSLEYLNARTNRKRKSLLSKIVYSNSSFNRSINRESNLQQLNFLIKTLIENGRLSKSEIIALMLVDIEEVTKGFLNSEELLYYVQEATQIQFITRKYNQVGYLYNLLAKLDDLIFVEDVLYFREDAHQIFGHEIEERRVRDQYLHRLYKNQLQEESIRVLNGTMCMVENLSYPVLIASHIKPFYRSNDYEAYDANNGILLSKNFDSLFDLGYISFNDDGSLIISERLSLDVATAISGYSLGDVFLNEKRIEYLAFHREEVFNKRFRFSA</sequence>
<keyword evidence="2" id="KW-0378">Hydrolase</keyword>
<dbReference type="Pfam" id="PF13391">
    <property type="entry name" value="HNH_2"/>
    <property type="match status" value="1"/>
</dbReference>
<dbReference type="STRING" id="1121895.GCA_000378485_03541"/>
<keyword evidence="2" id="KW-0540">Nuclease</keyword>
<evidence type="ECO:0000313" key="2">
    <source>
        <dbReference type="EMBL" id="KGO85978.1"/>
    </source>
</evidence>
<keyword evidence="3" id="KW-1185">Reference proteome</keyword>
<proteinExistence type="predicted"/>
<dbReference type="eggNOG" id="COG3440">
    <property type="taxonomic scope" value="Bacteria"/>
</dbReference>
<protein>
    <submittedName>
        <fullName evidence="2">Restriction endonuclease HphI</fullName>
    </submittedName>
</protein>
<gene>
    <name evidence="2" type="ORF">Q765_13005</name>
</gene>
<dbReference type="RefSeq" id="WP_020214717.1">
    <property type="nucleotide sequence ID" value="NZ_JRLX01000014.1"/>
</dbReference>
<keyword evidence="2" id="KW-0255">Endonuclease</keyword>
<dbReference type="OrthoDB" id="67788at2"/>
<evidence type="ECO:0000259" key="1">
    <source>
        <dbReference type="Pfam" id="PF13391"/>
    </source>
</evidence>
<dbReference type="AlphaFoldDB" id="A0A0A2M3C8"/>
<accession>A0A0A2M3C8</accession>
<dbReference type="InterPro" id="IPR003615">
    <property type="entry name" value="HNH_nuc"/>
</dbReference>
<organism evidence="2 3">
    <name type="scientific">Flavobacterium rivuli WB 3.3-2 = DSM 21788</name>
    <dbReference type="NCBI Taxonomy" id="1121895"/>
    <lineage>
        <taxon>Bacteria</taxon>
        <taxon>Pseudomonadati</taxon>
        <taxon>Bacteroidota</taxon>
        <taxon>Flavobacteriia</taxon>
        <taxon>Flavobacteriales</taxon>
        <taxon>Flavobacteriaceae</taxon>
        <taxon>Flavobacterium</taxon>
    </lineage>
</organism>
<evidence type="ECO:0000313" key="3">
    <source>
        <dbReference type="Proteomes" id="UP000030152"/>
    </source>
</evidence>
<name>A0A0A2M3C8_9FLAO</name>
<dbReference type="EMBL" id="JRLX01000014">
    <property type="protein sequence ID" value="KGO85978.1"/>
    <property type="molecule type" value="Genomic_DNA"/>
</dbReference>